<evidence type="ECO:0000256" key="1">
    <source>
        <dbReference type="ARBA" id="ARBA00022729"/>
    </source>
</evidence>
<dbReference type="PANTHER" id="PTHR46580:SF4">
    <property type="entry name" value="ATP_GTP-BINDING PROTEIN"/>
    <property type="match status" value="1"/>
</dbReference>
<feature type="region of interest" description="Disordered" evidence="2">
    <location>
        <begin position="71"/>
        <end position="93"/>
    </location>
</feature>
<keyword evidence="3" id="KW-0812">Transmembrane</keyword>
<comment type="caution">
    <text evidence="4">The sequence shown here is derived from an EMBL/GenBank/DDBJ whole genome shotgun (WGS) entry which is preliminary data.</text>
</comment>
<feature type="transmembrane region" description="Helical" evidence="3">
    <location>
        <begin position="224"/>
        <end position="244"/>
    </location>
</feature>
<dbReference type="Gene3D" id="2.30.30.100">
    <property type="match status" value="4"/>
</dbReference>
<keyword evidence="3" id="KW-1133">Transmembrane helix</keyword>
<organism evidence="4 5">
    <name type="scientific">Adineta ricciae</name>
    <name type="common">Rotifer</name>
    <dbReference type="NCBI Taxonomy" id="249248"/>
    <lineage>
        <taxon>Eukaryota</taxon>
        <taxon>Metazoa</taxon>
        <taxon>Spiralia</taxon>
        <taxon>Gnathifera</taxon>
        <taxon>Rotifera</taxon>
        <taxon>Eurotatoria</taxon>
        <taxon>Bdelloidea</taxon>
        <taxon>Adinetida</taxon>
        <taxon>Adinetidae</taxon>
        <taxon>Adineta</taxon>
    </lineage>
</organism>
<keyword evidence="1" id="KW-0732">Signal</keyword>
<gene>
    <name evidence="4" type="ORF">EDS130_LOCUS40444</name>
</gene>
<dbReference type="Gene3D" id="2.20.25.240">
    <property type="match status" value="1"/>
</dbReference>
<evidence type="ECO:0000313" key="4">
    <source>
        <dbReference type="EMBL" id="CAF1465646.1"/>
    </source>
</evidence>
<protein>
    <submittedName>
        <fullName evidence="4">Uncharacterized protein</fullName>
    </submittedName>
</protein>
<reference evidence="4" key="1">
    <citation type="submission" date="2021-02" db="EMBL/GenBank/DDBJ databases">
        <authorList>
            <person name="Nowell W R."/>
        </authorList>
    </citation>
    <scope>NUCLEOTIDE SEQUENCE</scope>
</reference>
<dbReference type="EMBL" id="CAJNOJ010000488">
    <property type="protein sequence ID" value="CAF1465646.1"/>
    <property type="molecule type" value="Genomic_DNA"/>
</dbReference>
<evidence type="ECO:0000313" key="5">
    <source>
        <dbReference type="Proteomes" id="UP000663852"/>
    </source>
</evidence>
<evidence type="ECO:0000256" key="2">
    <source>
        <dbReference type="SAM" id="MobiDB-lite"/>
    </source>
</evidence>
<dbReference type="OrthoDB" id="10022113at2759"/>
<dbReference type="Pfam" id="PF13517">
    <property type="entry name" value="FG-GAP_3"/>
    <property type="match status" value="12"/>
</dbReference>
<proteinExistence type="predicted"/>
<accession>A0A815QQL9</accession>
<dbReference type="Gene3D" id="2.130.10.130">
    <property type="entry name" value="Integrin alpha, N-terminal"/>
    <property type="match status" value="6"/>
</dbReference>
<feature type="compositionally biased region" description="Polar residues" evidence="2">
    <location>
        <begin position="71"/>
        <end position="85"/>
    </location>
</feature>
<evidence type="ECO:0000256" key="3">
    <source>
        <dbReference type="SAM" id="Phobius"/>
    </source>
</evidence>
<dbReference type="SUPFAM" id="SSF69318">
    <property type="entry name" value="Integrin alpha N-terminal domain"/>
    <property type="match status" value="5"/>
</dbReference>
<keyword evidence="3" id="KW-0472">Membrane</keyword>
<dbReference type="InterPro" id="IPR028994">
    <property type="entry name" value="Integrin_alpha_N"/>
</dbReference>
<name>A0A815QQL9_ADIRI</name>
<dbReference type="InterPro" id="IPR013517">
    <property type="entry name" value="FG-GAP"/>
</dbReference>
<sequence length="1655" mass="179847">MLSCRGYLYTVEKTNDEKILFRCKNCDCKGRCKTNLAMDTILSEPTEHSHAQTIDQLPVIELRNKIKSKAANSEEVTTKPITSDNRSPDQLKQTDRGENFLLHEEKYLIIFTTKSNLSVLKMCKHWLADGTFSNTIIQRPLHINIIKYIELYYSKIIISFAIKKILMNCEAFTLENQIGRSDSVISQHEEKIIQNNDSNEIGAQTDESVKETFLPSGSKTNKGYFIFVCFTIIIIIIGSLIVYYKSPEPPGKTCTYVLKSMADSSIGFDSYPQSVNVADFNKDGLSDIIIANAGTNNIGVFLRQEDGSFSDQMIYSTGSGSAPSALVLADFNHDQQVDVAVANYGRNNIGIFLGTINGTFTSQKIFSTGSSHPIWIDIGDFNSDTHIDLAVVNYGTDTIGIHFGDGYGNFAQPILTSTGFDSIPYALVVADLNNDMKSDVIVANYGTNNIGIFFGNNDGLFDNQLLINTGVNSQPFAINIYDLNNDTYLDIIVTCSGTNRIGVVLGLGNGSFATIVEYFTGVKAYPVSLAIGDINKDNNADIVIANYAAGNICILFGYGNGLFTEYSVLFSDSQYNPYSIALNDFNNDSYLDIATVDYNYNYLDIVLTYRSYSFLGQISYSTTGLNSYSESVFLADFDNNNQLDMVVANYWTNDILVFLRYTNQTFADQQRYSTGRSSGPTDVISADFDNDNHLDIAVANYGTNTMGIFLNYGNGTFSSQTTYSTGSNSQPIALSSGFFNNDPWIDIVILNHRTGSIRIFLGIGNGSFINQVTYSINRNAQPYDVIISDFNKDNCSDIAVANYATSSISVFIGYGNGTFSSQKTFSTGSNSGPISLVSSDINGDKLLDIIVANYGSNTIGIFYGYGNGSFKLNMTIFTGTDSEPLAITISDMNNDTLPDILVTNYGSGNVGIFLGQANNSFSTQMSYSTGDNSNPYSIAVGDLNNDGYFDIAVANYGTSSVGLFFGYGNGSFSSQITYSTRGFSNPNCVAVGDFNNDSHSDIVVVNYWAGCLDIFLGNGNGTFYHYMTYSTGSGSYPYAVAIGDFNGDLKLDLAIANSGTNIIGIFLGYGDGTFSSQTTYSTGADSEPYSVAIGDLDNDNRLDIAIANYYSNTIGILQGFGNGSFANQTTVLFRAYSGPRSIVEGDGTFSNQTTYPLEDGSNPWSVVVYDIDKDGCLDILVANSWTDDIAIFLGYGNGTFMEQITYYIGDDTGPEGIAIADFDNDGRWDIVSNLQFSNQIVVAYGYENGTFSNKVFYSTGTYSYPGAVAVGDLNRDNYVDIVVANYGTDDIRILYGQSNGNFSNTNSLSCGYNANPELILIFDLNQDENLDIVVTNSGTDSIGVFFGRSDGMTFEQKFFSTGVGSAPKGFVINDINNDKQLDLIIANYGTNNMGVLLGCVNGSFFSPLTYSTGDYSQPWQVALGDFNNDSRLDAVVASFGTNVADVFLGFVNHDYLSAPPFSTGISSQPTSTLVVDLNNDTQLDVIVANNGTNNIMIIFGTGYGTFMNSSIYSTGNGSHPCSVAIGHFNDDNRWDLVVANSGTDTIGIFLTDETGSFSKQITYSTGLRSRPYSVTVLDFNHDTHLDIAVATYGANSIGVFYGNGNGTFTEQQIFPTGFNSHPYALAIGDINQDNLTDIVATNNGFGNLDVLMKTC</sequence>
<dbReference type="Proteomes" id="UP000663852">
    <property type="component" value="Unassembled WGS sequence"/>
</dbReference>
<dbReference type="PANTHER" id="PTHR46580">
    <property type="entry name" value="SENSOR KINASE-RELATED"/>
    <property type="match status" value="1"/>
</dbReference>